<dbReference type="InterPro" id="IPR020845">
    <property type="entry name" value="AMP-binding_CS"/>
</dbReference>
<keyword evidence="1" id="KW-0436">Ligase</keyword>
<protein>
    <recommendedName>
        <fullName evidence="2">AMP-dependent synthetase/ligase domain-containing protein</fullName>
    </recommendedName>
</protein>
<dbReference type="InterPro" id="IPR042099">
    <property type="entry name" value="ANL_N_sf"/>
</dbReference>
<dbReference type="InterPro" id="IPR050237">
    <property type="entry name" value="ATP-dep_AMP-bd_enzyme"/>
</dbReference>
<dbReference type="SUPFAM" id="SSF56801">
    <property type="entry name" value="Acetyl-CoA synthetase-like"/>
    <property type="match status" value="1"/>
</dbReference>
<proteinExistence type="predicted"/>
<dbReference type="InterPro" id="IPR000873">
    <property type="entry name" value="AMP-dep_synth/lig_dom"/>
</dbReference>
<dbReference type="GO" id="GO:0016874">
    <property type="term" value="F:ligase activity"/>
    <property type="evidence" value="ECO:0007669"/>
    <property type="project" value="UniProtKB-KW"/>
</dbReference>
<dbReference type="PANTHER" id="PTHR43767">
    <property type="entry name" value="LONG-CHAIN-FATTY-ACID--COA LIGASE"/>
    <property type="match status" value="1"/>
</dbReference>
<dbReference type="EMBL" id="SADE01000004">
    <property type="protein sequence ID" value="RVU33897.1"/>
    <property type="molecule type" value="Genomic_DNA"/>
</dbReference>
<evidence type="ECO:0000313" key="4">
    <source>
        <dbReference type="Proteomes" id="UP000287447"/>
    </source>
</evidence>
<gene>
    <name evidence="3" type="ORF">EOI86_22460</name>
</gene>
<organism evidence="3 4">
    <name type="scientific">Hwanghaeella grinnelliae</name>
    <dbReference type="NCBI Taxonomy" id="2500179"/>
    <lineage>
        <taxon>Bacteria</taxon>
        <taxon>Pseudomonadati</taxon>
        <taxon>Pseudomonadota</taxon>
        <taxon>Alphaproteobacteria</taxon>
        <taxon>Rhodospirillales</taxon>
        <taxon>Rhodospirillaceae</taxon>
        <taxon>Hwanghaeella</taxon>
    </lineage>
</organism>
<evidence type="ECO:0000259" key="2">
    <source>
        <dbReference type="Pfam" id="PF00501"/>
    </source>
</evidence>
<dbReference type="OrthoDB" id="9803968at2"/>
<dbReference type="Proteomes" id="UP000287447">
    <property type="component" value="Unassembled WGS sequence"/>
</dbReference>
<dbReference type="PROSITE" id="PS00455">
    <property type="entry name" value="AMP_BINDING"/>
    <property type="match status" value="1"/>
</dbReference>
<dbReference type="RefSeq" id="WP_127767927.1">
    <property type="nucleotide sequence ID" value="NZ_SADE01000004.1"/>
</dbReference>
<reference evidence="4" key="1">
    <citation type="submission" date="2019-01" db="EMBL/GenBank/DDBJ databases">
        <title>Gri0909 isolated from a small marine red alga.</title>
        <authorList>
            <person name="Kim J."/>
            <person name="Jeong S.E."/>
            <person name="Jeon C.O."/>
        </authorList>
    </citation>
    <scope>NUCLEOTIDE SEQUENCE [LARGE SCALE GENOMIC DNA]</scope>
    <source>
        <strain evidence="4">Gri0909</strain>
    </source>
</reference>
<dbReference type="PANTHER" id="PTHR43767:SF8">
    <property type="entry name" value="LONG-CHAIN-FATTY-ACID--COA LIGASE"/>
    <property type="match status" value="1"/>
</dbReference>
<feature type="domain" description="AMP-dependent synthetase/ligase" evidence="2">
    <location>
        <begin position="9"/>
        <end position="349"/>
    </location>
</feature>
<keyword evidence="4" id="KW-1185">Reference proteome</keyword>
<sequence>MHKVFTALAHHAAADPTRPAFLKTDGSTLTYGQLSGAIADFSEKLPLDARTVALRGIPSFAWIVADLAISLTGKRVVPVPMFFSKEQIGFILQDAGCDLIVDCDIPEDAQRQGGGIPIISLRDEQLVRNKTARDLPPYQGGAERVIYTSGTTGRPKGVRHGDRQLDFAVSAIGEAVNATADDRHLSLLPPALLLEQIAGFFLPITVGAQSILAPGAGIAALTGEIAPMAKALSSMNPTTTVLVPQLVSALVRFSDATGWCPPPSLRIAAVGGAPIAPNVLDAADAIGLPVRYGYGLSECCSVVSVDTAANSNRDAGPVPPTGRPLPGIDIRIEDDEIVIRSPGVMIGYLNHPELGIQEWRTGDLGRIEPDGRITVLGRKDRRLILSNGRNVSPEWIESHAMGLPWIEAAKATGHGETHVTLHLTVRAPDDRWLDATPDSEFAGQLNALFATLPDYARPVRAEISLSRNPDRIRTIPLDVHQPTSNVA</sequence>
<dbReference type="Pfam" id="PF00501">
    <property type="entry name" value="AMP-binding"/>
    <property type="match status" value="1"/>
</dbReference>
<accession>A0A3S2VKC4</accession>
<dbReference type="Gene3D" id="3.40.50.12780">
    <property type="entry name" value="N-terminal domain of ligase-like"/>
    <property type="match status" value="1"/>
</dbReference>
<name>A0A3S2VKC4_9PROT</name>
<dbReference type="AlphaFoldDB" id="A0A3S2VKC4"/>
<evidence type="ECO:0000256" key="1">
    <source>
        <dbReference type="ARBA" id="ARBA00022598"/>
    </source>
</evidence>
<evidence type="ECO:0000313" key="3">
    <source>
        <dbReference type="EMBL" id="RVU33897.1"/>
    </source>
</evidence>
<comment type="caution">
    <text evidence="3">The sequence shown here is derived from an EMBL/GenBank/DDBJ whole genome shotgun (WGS) entry which is preliminary data.</text>
</comment>